<name>A0ABQ8UFD0_9EUKA</name>
<keyword evidence="2" id="KW-0812">Transmembrane</keyword>
<proteinExistence type="predicted"/>
<feature type="compositionally biased region" description="Basic and acidic residues" evidence="1">
    <location>
        <begin position="197"/>
        <end position="207"/>
    </location>
</feature>
<evidence type="ECO:0000313" key="3">
    <source>
        <dbReference type="EMBL" id="KAJ4456095.1"/>
    </source>
</evidence>
<feature type="region of interest" description="Disordered" evidence="1">
    <location>
        <begin position="181"/>
        <end position="207"/>
    </location>
</feature>
<feature type="transmembrane region" description="Helical" evidence="2">
    <location>
        <begin position="85"/>
        <end position="105"/>
    </location>
</feature>
<accession>A0ABQ8UFD0</accession>
<organism evidence="3 4">
    <name type="scientific">Paratrimastix pyriformis</name>
    <dbReference type="NCBI Taxonomy" id="342808"/>
    <lineage>
        <taxon>Eukaryota</taxon>
        <taxon>Metamonada</taxon>
        <taxon>Preaxostyla</taxon>
        <taxon>Paratrimastigidae</taxon>
        <taxon>Paratrimastix</taxon>
    </lineage>
</organism>
<keyword evidence="2" id="KW-0472">Membrane</keyword>
<comment type="caution">
    <text evidence="3">The sequence shown here is derived from an EMBL/GenBank/DDBJ whole genome shotgun (WGS) entry which is preliminary data.</text>
</comment>
<gene>
    <name evidence="3" type="ORF">PAPYR_8781</name>
</gene>
<reference evidence="3" key="1">
    <citation type="journal article" date="2022" name="bioRxiv">
        <title>Genomics of Preaxostyla Flagellates Illuminates Evolutionary Transitions and the Path Towards Mitochondrial Loss.</title>
        <authorList>
            <person name="Novak L.V.F."/>
            <person name="Treitli S.C."/>
            <person name="Pyrih J."/>
            <person name="Halakuc P."/>
            <person name="Pipaliya S.V."/>
            <person name="Vacek V."/>
            <person name="Brzon O."/>
            <person name="Soukal P."/>
            <person name="Eme L."/>
            <person name="Dacks J.B."/>
            <person name="Karnkowska A."/>
            <person name="Elias M."/>
            <person name="Hampl V."/>
        </authorList>
    </citation>
    <scope>NUCLEOTIDE SEQUENCE</scope>
    <source>
        <strain evidence="3">RCP-MX</strain>
    </source>
</reference>
<evidence type="ECO:0000256" key="2">
    <source>
        <dbReference type="SAM" id="Phobius"/>
    </source>
</evidence>
<keyword evidence="4" id="KW-1185">Reference proteome</keyword>
<feature type="transmembrane region" description="Helical" evidence="2">
    <location>
        <begin position="111"/>
        <end position="131"/>
    </location>
</feature>
<dbReference type="EMBL" id="JAPMOS010000082">
    <property type="protein sequence ID" value="KAJ4456095.1"/>
    <property type="molecule type" value="Genomic_DNA"/>
</dbReference>
<feature type="compositionally biased region" description="Low complexity" evidence="1">
    <location>
        <begin position="181"/>
        <end position="190"/>
    </location>
</feature>
<feature type="transmembrane region" description="Helical" evidence="2">
    <location>
        <begin position="44"/>
        <end position="64"/>
    </location>
</feature>
<dbReference type="Proteomes" id="UP001141327">
    <property type="component" value="Unassembled WGS sequence"/>
</dbReference>
<evidence type="ECO:0000256" key="1">
    <source>
        <dbReference type="SAM" id="MobiDB-lite"/>
    </source>
</evidence>
<sequence>MAGHKLANFLFNVLTIASIIVDLFAAVVAVLMIVFLFPLTTIEAVIRMILFACLVVLLLVMILGETESKRLLQFAAFLRYWPGRSIPYLFIGLVILSNTASNAIINILRQIAGWAVVSLGLLYFLLGVTCVQRVKFALRGEGKVGSASGVGSGVSVHEGADDFGGPATYAPPAAAPAFTGEAAAPAAPTTGGPGDFNWDKPGSDPFA</sequence>
<protein>
    <recommendedName>
        <fullName evidence="5">COPI associated protein</fullName>
    </recommendedName>
</protein>
<keyword evidence="2" id="KW-1133">Transmembrane helix</keyword>
<evidence type="ECO:0000313" key="4">
    <source>
        <dbReference type="Proteomes" id="UP001141327"/>
    </source>
</evidence>
<feature type="transmembrane region" description="Helical" evidence="2">
    <location>
        <begin position="9"/>
        <end position="38"/>
    </location>
</feature>
<evidence type="ECO:0008006" key="5">
    <source>
        <dbReference type="Google" id="ProtNLM"/>
    </source>
</evidence>